<evidence type="ECO:0000256" key="1">
    <source>
        <dbReference type="PROSITE-ProRule" id="PRU00497"/>
    </source>
</evidence>
<dbReference type="PANTHER" id="PTHR10380:SF192">
    <property type="entry name" value="GEO02312P1"/>
    <property type="match status" value="1"/>
</dbReference>
<organism evidence="3 4">
    <name type="scientific">Polypedilum vanderplanki</name>
    <name type="common">Sleeping chironomid midge</name>
    <dbReference type="NCBI Taxonomy" id="319348"/>
    <lineage>
        <taxon>Eukaryota</taxon>
        <taxon>Metazoa</taxon>
        <taxon>Ecdysozoa</taxon>
        <taxon>Arthropoda</taxon>
        <taxon>Hexapoda</taxon>
        <taxon>Insecta</taxon>
        <taxon>Pterygota</taxon>
        <taxon>Neoptera</taxon>
        <taxon>Endopterygota</taxon>
        <taxon>Diptera</taxon>
        <taxon>Nematocera</taxon>
        <taxon>Chironomoidea</taxon>
        <taxon>Chironomidae</taxon>
        <taxon>Chironominae</taxon>
        <taxon>Polypedilum</taxon>
        <taxon>Polypedilum</taxon>
    </lineage>
</organism>
<accession>A0A9J6C579</accession>
<dbReference type="AlphaFoldDB" id="A0A9J6C579"/>
<dbReference type="Pfam" id="PF00379">
    <property type="entry name" value="Chitin_bind_4"/>
    <property type="match status" value="1"/>
</dbReference>
<feature type="signal peptide" evidence="2">
    <location>
        <begin position="1"/>
        <end position="20"/>
    </location>
</feature>
<dbReference type="GO" id="GO:0062129">
    <property type="term" value="C:chitin-based extracellular matrix"/>
    <property type="evidence" value="ECO:0007669"/>
    <property type="project" value="TreeGrafter"/>
</dbReference>
<dbReference type="OrthoDB" id="7757995at2759"/>
<gene>
    <name evidence="3" type="ORF">PVAND_006917</name>
</gene>
<dbReference type="GO" id="GO:0008010">
    <property type="term" value="F:structural constituent of chitin-based larval cuticle"/>
    <property type="evidence" value="ECO:0007669"/>
    <property type="project" value="TreeGrafter"/>
</dbReference>
<dbReference type="InterPro" id="IPR050468">
    <property type="entry name" value="Cuticle_Struct_Prot"/>
</dbReference>
<feature type="chain" id="PRO_5039915816" evidence="2">
    <location>
        <begin position="21"/>
        <end position="161"/>
    </location>
</feature>
<keyword evidence="4" id="KW-1185">Reference proteome</keyword>
<dbReference type="PANTHER" id="PTHR10380">
    <property type="entry name" value="CUTICLE PROTEIN"/>
    <property type="match status" value="1"/>
</dbReference>
<dbReference type="PROSITE" id="PS51155">
    <property type="entry name" value="CHIT_BIND_RR_2"/>
    <property type="match status" value="1"/>
</dbReference>
<keyword evidence="1" id="KW-0193">Cuticle</keyword>
<protein>
    <submittedName>
        <fullName evidence="3">Uncharacterized protein</fullName>
    </submittedName>
</protein>
<dbReference type="InterPro" id="IPR000618">
    <property type="entry name" value="Insect_cuticle"/>
</dbReference>
<evidence type="ECO:0000313" key="4">
    <source>
        <dbReference type="Proteomes" id="UP001107558"/>
    </source>
</evidence>
<comment type="caution">
    <text evidence="3">The sequence shown here is derived from an EMBL/GenBank/DDBJ whole genome shotgun (WGS) entry which is preliminary data.</text>
</comment>
<evidence type="ECO:0000313" key="3">
    <source>
        <dbReference type="EMBL" id="KAG5677135.1"/>
    </source>
</evidence>
<reference evidence="3" key="1">
    <citation type="submission" date="2021-03" db="EMBL/GenBank/DDBJ databases">
        <title>Chromosome level genome of the anhydrobiotic midge Polypedilum vanderplanki.</title>
        <authorList>
            <person name="Yoshida Y."/>
            <person name="Kikawada T."/>
            <person name="Gusev O."/>
        </authorList>
    </citation>
    <scope>NUCLEOTIDE SEQUENCE</scope>
    <source>
        <strain evidence="3">NIAS01</strain>
        <tissue evidence="3">Whole body or cell culture</tissue>
    </source>
</reference>
<proteinExistence type="predicted"/>
<evidence type="ECO:0000256" key="2">
    <source>
        <dbReference type="SAM" id="SignalP"/>
    </source>
</evidence>
<name>A0A9J6C579_POLVA</name>
<dbReference type="Proteomes" id="UP001107558">
    <property type="component" value="Chromosome 2"/>
</dbReference>
<dbReference type="EMBL" id="JADBJN010000002">
    <property type="protein sequence ID" value="KAG5677135.1"/>
    <property type="molecule type" value="Genomic_DNA"/>
</dbReference>
<sequence>MNLLVILSVVLILLFANINAYTFHGNTSKNFNKILPQQPAIASYKKPANPPNIPGMPKLPSGSQAVIVKQEFERFKDGGYRFFYETSDGQSREEVGFFKVHPKLGKVFSVHGSYGYIGPTKKKVFVKYTSDERGFRYENSPYPPAHLPSNIINQQLNGFKL</sequence>
<keyword evidence="2" id="KW-0732">Signal</keyword>